<evidence type="ECO:0000313" key="3">
    <source>
        <dbReference type="Proteomes" id="UP000198769"/>
    </source>
</evidence>
<accession>A0A1I4Z0A5</accession>
<evidence type="ECO:0000313" key="2">
    <source>
        <dbReference type="EMBL" id="SFN43692.1"/>
    </source>
</evidence>
<dbReference type="EMBL" id="FOVD01000003">
    <property type="protein sequence ID" value="SFN43692.1"/>
    <property type="molecule type" value="Genomic_DNA"/>
</dbReference>
<dbReference type="RefSeq" id="WP_090024986.1">
    <property type="nucleotide sequence ID" value="NZ_FOVD01000003.1"/>
</dbReference>
<dbReference type="Proteomes" id="UP000198769">
    <property type="component" value="Unassembled WGS sequence"/>
</dbReference>
<sequence>MKNLTKISREGLKSVTGGTKEGCPGPGSPFYRPYDTQEQCENATGKTCYFLEQGYCFNEGWFAN</sequence>
<feature type="region of interest" description="Disordered" evidence="1">
    <location>
        <begin position="1"/>
        <end position="28"/>
    </location>
</feature>
<proteinExistence type="predicted"/>
<gene>
    <name evidence="2" type="ORF">SAMN05421594_2811</name>
</gene>
<dbReference type="AlphaFoldDB" id="A0A1I4Z0A5"/>
<dbReference type="NCBIfam" id="NF047798">
    <property type="entry name" value="leader_Chryseo"/>
    <property type="match status" value="1"/>
</dbReference>
<organism evidence="2 3">
    <name type="scientific">Chryseobacterium oleae</name>
    <dbReference type="NCBI Taxonomy" id="491207"/>
    <lineage>
        <taxon>Bacteria</taxon>
        <taxon>Pseudomonadati</taxon>
        <taxon>Bacteroidota</taxon>
        <taxon>Flavobacteriia</taxon>
        <taxon>Flavobacteriales</taxon>
        <taxon>Weeksellaceae</taxon>
        <taxon>Chryseobacterium group</taxon>
        <taxon>Chryseobacterium</taxon>
    </lineage>
</organism>
<reference evidence="3" key="1">
    <citation type="submission" date="2016-10" db="EMBL/GenBank/DDBJ databases">
        <authorList>
            <person name="Varghese N."/>
            <person name="Submissions S."/>
        </authorList>
    </citation>
    <scope>NUCLEOTIDE SEQUENCE [LARGE SCALE GENOMIC DNA]</scope>
    <source>
        <strain evidence="3">DSM 25575</strain>
    </source>
</reference>
<dbReference type="InterPro" id="IPR058074">
    <property type="entry name" value="Bacteriocin-like"/>
</dbReference>
<dbReference type="OrthoDB" id="1264086at2"/>
<keyword evidence="3" id="KW-1185">Reference proteome</keyword>
<name>A0A1I4Z0A5_CHROL</name>
<protein>
    <submittedName>
        <fullName evidence="2">Uncharacterized protein</fullName>
    </submittedName>
</protein>
<evidence type="ECO:0000256" key="1">
    <source>
        <dbReference type="SAM" id="MobiDB-lite"/>
    </source>
</evidence>